<dbReference type="VEuPathDB" id="FungiDB:CC1G_06304"/>
<accession>A8NTF9</accession>
<dbReference type="HOGENOM" id="CLU_537482_0_0_1"/>
<dbReference type="KEGG" id="cci:CC1G_06304"/>
<dbReference type="OMA" id="RESKSFM"/>
<dbReference type="EMBL" id="AACS02000004">
    <property type="protein sequence ID" value="EAU85591.2"/>
    <property type="molecule type" value="Genomic_DNA"/>
</dbReference>
<feature type="compositionally biased region" description="Polar residues" evidence="2">
    <location>
        <begin position="228"/>
        <end position="238"/>
    </location>
</feature>
<evidence type="ECO:0000256" key="2">
    <source>
        <dbReference type="SAM" id="MobiDB-lite"/>
    </source>
</evidence>
<feature type="region of interest" description="Disordered" evidence="2">
    <location>
        <begin position="227"/>
        <end position="296"/>
    </location>
</feature>
<evidence type="ECO:0000313" key="4">
    <source>
        <dbReference type="Proteomes" id="UP000001861"/>
    </source>
</evidence>
<feature type="coiled-coil region" evidence="1">
    <location>
        <begin position="117"/>
        <end position="151"/>
    </location>
</feature>
<sequence length="507" mass="55801">MDTTTWINRNLYTSRTSNWPPDKPGWLQDYNMQSWPTVDIHNNHLERNLNEVAYDFDYGLLHSSPCGECRAHIQHLLPHIHKGHTRRLDIPFLFSLIYSAAREEGLGEGLRRGSEDNQHLRALVSLLNAQLDNAKKEIMILQANRSGLSSTLKSSGSSAPALQVSTDVNQGNAAVTQSSRNLTCELVSRDNEFVRAVSPIDRETYYSSRPPLLPTRTCAALSAALPTSPKTQTGASNQRSTAAAATSPRRSGHSQQQQQQQQQQQLSPNAGPSSPTSARGTGSGHHRRHSGMSNPTLDDDVSVWYKYYKANLASWPRGVRQDTQGGPLITDLRADRAVAKMCPRSDYIPETTEPRSPPLQPPSQPTAGSSTVVMDLEAEGIAKPQPPKPLFKALMAELFSQPGLYQQRVRELGLTIASNQGHTPGNAGPSYRPFDQRSLTFHDIVVHLTQCGVTFEIAERDFEGWSEAYLAGVNCSVPKPAGAKKQQTASSAPVVDARAFTRRRLQQ</sequence>
<evidence type="ECO:0000256" key="1">
    <source>
        <dbReference type="SAM" id="Coils"/>
    </source>
</evidence>
<evidence type="ECO:0000313" key="3">
    <source>
        <dbReference type="EMBL" id="EAU85591.2"/>
    </source>
</evidence>
<name>A8NTF9_COPC7</name>
<keyword evidence="1" id="KW-0175">Coiled coil</keyword>
<feature type="region of interest" description="Disordered" evidence="2">
    <location>
        <begin position="346"/>
        <end position="370"/>
    </location>
</feature>
<dbReference type="eggNOG" id="ENOG502RB5E">
    <property type="taxonomic scope" value="Eukaryota"/>
</dbReference>
<dbReference type="InParanoid" id="A8NTF9"/>
<reference evidence="3 4" key="1">
    <citation type="journal article" date="2010" name="Proc. Natl. Acad. Sci. U.S.A.">
        <title>Insights into evolution of multicellular fungi from the assembled chromosomes of the mushroom Coprinopsis cinerea (Coprinus cinereus).</title>
        <authorList>
            <person name="Stajich J.E."/>
            <person name="Wilke S.K."/>
            <person name="Ahren D."/>
            <person name="Au C.H."/>
            <person name="Birren B.W."/>
            <person name="Borodovsky M."/>
            <person name="Burns C."/>
            <person name="Canback B."/>
            <person name="Casselton L.A."/>
            <person name="Cheng C.K."/>
            <person name="Deng J."/>
            <person name="Dietrich F.S."/>
            <person name="Fargo D.C."/>
            <person name="Farman M.L."/>
            <person name="Gathman A.C."/>
            <person name="Goldberg J."/>
            <person name="Guigo R."/>
            <person name="Hoegger P.J."/>
            <person name="Hooker J.B."/>
            <person name="Huggins A."/>
            <person name="James T.Y."/>
            <person name="Kamada T."/>
            <person name="Kilaru S."/>
            <person name="Kodira C."/>
            <person name="Kues U."/>
            <person name="Kupfer D."/>
            <person name="Kwan H.S."/>
            <person name="Lomsadze A."/>
            <person name="Li W."/>
            <person name="Lilly W.W."/>
            <person name="Ma L.J."/>
            <person name="Mackey A.J."/>
            <person name="Manning G."/>
            <person name="Martin F."/>
            <person name="Muraguchi H."/>
            <person name="Natvig D.O."/>
            <person name="Palmerini H."/>
            <person name="Ramesh M.A."/>
            <person name="Rehmeyer C.J."/>
            <person name="Roe B.A."/>
            <person name="Shenoy N."/>
            <person name="Stanke M."/>
            <person name="Ter-Hovhannisyan V."/>
            <person name="Tunlid A."/>
            <person name="Velagapudi R."/>
            <person name="Vision T.J."/>
            <person name="Zeng Q."/>
            <person name="Zolan M.E."/>
            <person name="Pukkila P.J."/>
        </authorList>
    </citation>
    <scope>NUCLEOTIDE SEQUENCE [LARGE SCALE GENOMIC DNA]</scope>
    <source>
        <strain evidence="4">Okayama-7 / 130 / ATCC MYA-4618 / FGSC 9003</strain>
    </source>
</reference>
<keyword evidence="4" id="KW-1185">Reference proteome</keyword>
<proteinExistence type="predicted"/>
<protein>
    <submittedName>
        <fullName evidence="3">Uncharacterized protein</fullName>
    </submittedName>
</protein>
<comment type="caution">
    <text evidence="3">The sequence shown here is derived from an EMBL/GenBank/DDBJ whole genome shotgun (WGS) entry which is preliminary data.</text>
</comment>
<dbReference type="Proteomes" id="UP000001861">
    <property type="component" value="Unassembled WGS sequence"/>
</dbReference>
<feature type="compositionally biased region" description="Pro residues" evidence="2">
    <location>
        <begin position="355"/>
        <end position="364"/>
    </location>
</feature>
<organism evidence="3 4">
    <name type="scientific">Coprinopsis cinerea (strain Okayama-7 / 130 / ATCC MYA-4618 / FGSC 9003)</name>
    <name type="common">Inky cap fungus</name>
    <name type="synonym">Hormographiella aspergillata</name>
    <dbReference type="NCBI Taxonomy" id="240176"/>
    <lineage>
        <taxon>Eukaryota</taxon>
        <taxon>Fungi</taxon>
        <taxon>Dikarya</taxon>
        <taxon>Basidiomycota</taxon>
        <taxon>Agaricomycotina</taxon>
        <taxon>Agaricomycetes</taxon>
        <taxon>Agaricomycetidae</taxon>
        <taxon>Agaricales</taxon>
        <taxon>Agaricineae</taxon>
        <taxon>Psathyrellaceae</taxon>
        <taxon>Coprinopsis</taxon>
    </lineage>
</organism>
<dbReference type="GeneID" id="6012760"/>
<dbReference type="OrthoDB" id="2953420at2759"/>
<gene>
    <name evidence="3" type="ORF">CC1G_06304</name>
</gene>
<dbReference type="AlphaFoldDB" id="A8NTF9"/>
<feature type="compositionally biased region" description="Low complexity" evidence="2">
    <location>
        <begin position="239"/>
        <end position="265"/>
    </location>
</feature>
<dbReference type="RefSeq" id="XP_001836219.2">
    <property type="nucleotide sequence ID" value="XM_001836167.2"/>
</dbReference>
<feature type="compositionally biased region" description="Polar residues" evidence="2">
    <location>
        <begin position="266"/>
        <end position="276"/>
    </location>
</feature>